<dbReference type="InterPro" id="IPR035892">
    <property type="entry name" value="C2_domain_sf"/>
</dbReference>
<dbReference type="Pfam" id="PF00168">
    <property type="entry name" value="C2"/>
    <property type="match status" value="1"/>
</dbReference>
<sequence length="165" mass="18347">MTQVKCRIVQITVMDARNLEAVLTESEMKVYAKISINGNPKTVKRTPVDKKGKRWPAWNFSIEYVLSENAVTKDVYIGEVSVQMKDLFDQANGRGNATVVSYDVRRGSQLSQGEIKFSCAFGNVKTIKKPGAWKKWADTAINMGIQVASFLSSGTPVPIRVKVFV</sequence>
<evidence type="ECO:0000259" key="1">
    <source>
        <dbReference type="PROSITE" id="PS50004"/>
    </source>
</evidence>
<protein>
    <submittedName>
        <fullName evidence="2">C2 domain</fullName>
    </submittedName>
</protein>
<dbReference type="EMBL" id="JBAMMX010000006">
    <property type="protein sequence ID" value="KAK6938453.1"/>
    <property type="molecule type" value="Genomic_DNA"/>
</dbReference>
<reference evidence="2 3" key="1">
    <citation type="submission" date="2023-12" db="EMBL/GenBank/DDBJ databases">
        <title>A high-quality genome assembly for Dillenia turbinata (Dilleniales).</title>
        <authorList>
            <person name="Chanderbali A."/>
        </authorList>
    </citation>
    <scope>NUCLEOTIDE SEQUENCE [LARGE SCALE GENOMIC DNA]</scope>
    <source>
        <strain evidence="2">LSX21</strain>
        <tissue evidence="2">Leaf</tissue>
    </source>
</reference>
<dbReference type="PANTHER" id="PTHR32246:SF22">
    <property type="entry name" value="C2 DOMAIN-CONTAINING PROTEIN"/>
    <property type="match status" value="1"/>
</dbReference>
<feature type="domain" description="C2" evidence="1">
    <location>
        <begin position="1"/>
        <end position="117"/>
    </location>
</feature>
<dbReference type="PROSITE" id="PS50004">
    <property type="entry name" value="C2"/>
    <property type="match status" value="1"/>
</dbReference>
<evidence type="ECO:0000313" key="2">
    <source>
        <dbReference type="EMBL" id="KAK6938453.1"/>
    </source>
</evidence>
<dbReference type="SUPFAM" id="SSF49562">
    <property type="entry name" value="C2 domain (Calcium/lipid-binding domain, CaLB)"/>
    <property type="match status" value="1"/>
</dbReference>
<dbReference type="Gene3D" id="2.60.40.150">
    <property type="entry name" value="C2 domain"/>
    <property type="match status" value="1"/>
</dbReference>
<dbReference type="AlphaFoldDB" id="A0AAN8VNT9"/>
<evidence type="ECO:0000313" key="3">
    <source>
        <dbReference type="Proteomes" id="UP001370490"/>
    </source>
</evidence>
<dbReference type="PANTHER" id="PTHR32246">
    <property type="entry name" value="INGRESSION PROTEIN FIC1"/>
    <property type="match status" value="1"/>
</dbReference>
<accession>A0AAN8VNT9</accession>
<organism evidence="2 3">
    <name type="scientific">Dillenia turbinata</name>
    <dbReference type="NCBI Taxonomy" id="194707"/>
    <lineage>
        <taxon>Eukaryota</taxon>
        <taxon>Viridiplantae</taxon>
        <taxon>Streptophyta</taxon>
        <taxon>Embryophyta</taxon>
        <taxon>Tracheophyta</taxon>
        <taxon>Spermatophyta</taxon>
        <taxon>Magnoliopsida</taxon>
        <taxon>eudicotyledons</taxon>
        <taxon>Gunneridae</taxon>
        <taxon>Pentapetalae</taxon>
        <taxon>Dilleniales</taxon>
        <taxon>Dilleniaceae</taxon>
        <taxon>Dillenia</taxon>
    </lineage>
</organism>
<proteinExistence type="predicted"/>
<dbReference type="InterPro" id="IPR000008">
    <property type="entry name" value="C2_dom"/>
</dbReference>
<keyword evidence="3" id="KW-1185">Reference proteome</keyword>
<name>A0AAN8VNT9_9MAGN</name>
<dbReference type="Proteomes" id="UP001370490">
    <property type="component" value="Unassembled WGS sequence"/>
</dbReference>
<comment type="caution">
    <text evidence="2">The sequence shown here is derived from an EMBL/GenBank/DDBJ whole genome shotgun (WGS) entry which is preliminary data.</text>
</comment>
<gene>
    <name evidence="2" type="ORF">RJ641_031961</name>
</gene>